<evidence type="ECO:0000256" key="1">
    <source>
        <dbReference type="SAM" id="SignalP"/>
    </source>
</evidence>
<sequence>MMKWIPALMVALTLSACGSSSQPSYYQIPLTDSPVNAQLQNTAGAHPAAIWVDRVTMPDYLSGNGVVYQTSSVKYVMASSHLWASPLDQQLKQALVSDLSAQLPGRVVSAAPLGERPDTLSVNVTGFQGRYDGKAVVSGDWILQRGDHIERRGFSLVLAQRADGYDALVKTLGQGWQRVSAQIARHLADSSVNK</sequence>
<feature type="chain" id="PRO_5012955797" description="ABC-type transport auxiliary lipoprotein component domain-containing protein" evidence="1">
    <location>
        <begin position="22"/>
        <end position="194"/>
    </location>
</feature>
<proteinExistence type="predicted"/>
<dbReference type="RefSeq" id="WP_078001965.1">
    <property type="nucleotide sequence ID" value="NZ_MRUL01000003.1"/>
</dbReference>
<dbReference type="InterPro" id="IPR049736">
    <property type="entry name" value="PqiC"/>
</dbReference>
<evidence type="ECO:0000313" key="4">
    <source>
        <dbReference type="Proteomes" id="UP000190667"/>
    </source>
</evidence>
<gene>
    <name evidence="3" type="ORF">BTJ39_07090</name>
</gene>
<keyword evidence="1" id="KW-0732">Signal</keyword>
<dbReference type="STRING" id="1926881.BTJ39_07090"/>
<dbReference type="Gene3D" id="3.40.50.10610">
    <property type="entry name" value="ABC-type transport auxiliary lipoprotein component"/>
    <property type="match status" value="1"/>
</dbReference>
<evidence type="ECO:0000313" key="3">
    <source>
        <dbReference type="EMBL" id="OON40829.1"/>
    </source>
</evidence>
<evidence type="ECO:0000259" key="2">
    <source>
        <dbReference type="Pfam" id="PF03886"/>
    </source>
</evidence>
<dbReference type="PROSITE" id="PS51257">
    <property type="entry name" value="PROKAR_LIPOPROTEIN"/>
    <property type="match status" value="1"/>
</dbReference>
<keyword evidence="4" id="KW-1185">Reference proteome</keyword>
<dbReference type="EMBL" id="MRUL01000003">
    <property type="protein sequence ID" value="OON40829.1"/>
    <property type="molecule type" value="Genomic_DNA"/>
</dbReference>
<organism evidence="3 4">
    <name type="scientific">Izhakiella australiensis</name>
    <dbReference type="NCBI Taxonomy" id="1926881"/>
    <lineage>
        <taxon>Bacteria</taxon>
        <taxon>Pseudomonadati</taxon>
        <taxon>Pseudomonadota</taxon>
        <taxon>Gammaproteobacteria</taxon>
        <taxon>Enterobacterales</taxon>
        <taxon>Erwiniaceae</taxon>
        <taxon>Izhakiella</taxon>
    </lineage>
</organism>
<feature type="signal peptide" evidence="1">
    <location>
        <begin position="1"/>
        <end position="21"/>
    </location>
</feature>
<dbReference type="AlphaFoldDB" id="A0A1S8YNU1"/>
<dbReference type="SUPFAM" id="SSF159594">
    <property type="entry name" value="XCC0632-like"/>
    <property type="match status" value="1"/>
</dbReference>
<dbReference type="Pfam" id="PF03886">
    <property type="entry name" value="ABC_trans_aux"/>
    <property type="match status" value="1"/>
</dbReference>
<reference evidence="3 4" key="1">
    <citation type="submission" date="2016-12" db="EMBL/GenBank/DDBJ databases">
        <title>Izhakiella australiana sp. nov. of genus Izhakiella isolated from Australian desert.</title>
        <authorList>
            <person name="Ji M."/>
        </authorList>
    </citation>
    <scope>NUCLEOTIDE SEQUENCE [LARGE SCALE GENOMIC DNA]</scope>
    <source>
        <strain evidence="3 4">D4N98</strain>
    </source>
</reference>
<feature type="domain" description="ABC-type transport auxiliary lipoprotein component" evidence="2">
    <location>
        <begin position="35"/>
        <end position="184"/>
    </location>
</feature>
<dbReference type="Proteomes" id="UP000190667">
    <property type="component" value="Unassembled WGS sequence"/>
</dbReference>
<dbReference type="OrthoDB" id="5600407at2"/>
<comment type="caution">
    <text evidence="3">The sequence shown here is derived from an EMBL/GenBank/DDBJ whole genome shotgun (WGS) entry which is preliminary data.</text>
</comment>
<dbReference type="NCBIfam" id="NF033620">
    <property type="entry name" value="pqiC"/>
    <property type="match status" value="1"/>
</dbReference>
<name>A0A1S8YNU1_9GAMM</name>
<protein>
    <recommendedName>
        <fullName evidence="2">ABC-type transport auxiliary lipoprotein component domain-containing protein</fullName>
    </recommendedName>
</protein>
<accession>A0A1S8YNU1</accession>
<dbReference type="InterPro" id="IPR005586">
    <property type="entry name" value="ABC_trans_aux"/>
</dbReference>